<proteinExistence type="predicted"/>
<sequence length="306" mass="33012">MILITGATGFLGSELVYQLLENGARVRAIKREGSAIPKILQGKPVEWVTADILDHFALEAAFEGVRQVYHCAGMISFKSADRKRLHQVNAEGTANVVNLCLENNIGKLVHVSSVAAIGEGKPGQAVTEKDLLEYTGLQHGYSISKYEGEMEVWRGIAEGLTAVIVNPAVIIGRAAGDKGSGRIFETARRGTSFYTGGSIGLIAVADVARVMIALMNSDISGQRFILNAGTLSIKELFTQAAAIFGNRAPSILVRPWMLKLALVNRSVVHSLTKQHLYSTEKINEALPGIVFRPVSEVVNETCIELV</sequence>
<dbReference type="InterPro" id="IPR001509">
    <property type="entry name" value="Epimerase_deHydtase"/>
</dbReference>
<organism evidence="2 3">
    <name type="scientific">Hufsiella ginkgonis</name>
    <dbReference type="NCBI Taxonomy" id="2695274"/>
    <lineage>
        <taxon>Bacteria</taxon>
        <taxon>Pseudomonadati</taxon>
        <taxon>Bacteroidota</taxon>
        <taxon>Sphingobacteriia</taxon>
        <taxon>Sphingobacteriales</taxon>
        <taxon>Sphingobacteriaceae</taxon>
        <taxon>Hufsiella</taxon>
    </lineage>
</organism>
<accession>A0A7K1XTZ8</accession>
<evidence type="ECO:0000259" key="1">
    <source>
        <dbReference type="Pfam" id="PF01370"/>
    </source>
</evidence>
<dbReference type="RefSeq" id="WP_160905427.1">
    <property type="nucleotide sequence ID" value="NZ_WVHS01000001.1"/>
</dbReference>
<dbReference type="Gene3D" id="3.40.50.720">
    <property type="entry name" value="NAD(P)-binding Rossmann-like Domain"/>
    <property type="match status" value="1"/>
</dbReference>
<evidence type="ECO:0000313" key="3">
    <source>
        <dbReference type="Proteomes" id="UP000451233"/>
    </source>
</evidence>
<evidence type="ECO:0000313" key="2">
    <source>
        <dbReference type="EMBL" id="MXV14454.1"/>
    </source>
</evidence>
<dbReference type="GO" id="GO:0005737">
    <property type="term" value="C:cytoplasm"/>
    <property type="evidence" value="ECO:0007669"/>
    <property type="project" value="TreeGrafter"/>
</dbReference>
<dbReference type="EMBL" id="WVHS01000001">
    <property type="protein sequence ID" value="MXV14454.1"/>
    <property type="molecule type" value="Genomic_DNA"/>
</dbReference>
<dbReference type="PANTHER" id="PTHR48079">
    <property type="entry name" value="PROTEIN YEEZ"/>
    <property type="match status" value="1"/>
</dbReference>
<dbReference type="Pfam" id="PF01370">
    <property type="entry name" value="Epimerase"/>
    <property type="match status" value="1"/>
</dbReference>
<gene>
    <name evidence="2" type="ORF">GS398_04025</name>
</gene>
<reference evidence="2 3" key="1">
    <citation type="submission" date="2019-11" db="EMBL/GenBank/DDBJ databases">
        <title>Pedobacter sp. HMF7056 Genome sequencing and assembly.</title>
        <authorList>
            <person name="Kang H."/>
            <person name="Kim H."/>
            <person name="Joh K."/>
        </authorList>
    </citation>
    <scope>NUCLEOTIDE SEQUENCE [LARGE SCALE GENOMIC DNA]</scope>
    <source>
        <strain evidence="2 3">HMF7056</strain>
    </source>
</reference>
<protein>
    <submittedName>
        <fullName evidence="2">SDR family NAD(P)-dependent oxidoreductase</fullName>
    </submittedName>
</protein>
<feature type="domain" description="NAD-dependent epimerase/dehydratase" evidence="1">
    <location>
        <begin position="2"/>
        <end position="217"/>
    </location>
</feature>
<dbReference type="SUPFAM" id="SSF51735">
    <property type="entry name" value="NAD(P)-binding Rossmann-fold domains"/>
    <property type="match status" value="1"/>
</dbReference>
<dbReference type="Proteomes" id="UP000451233">
    <property type="component" value="Unassembled WGS sequence"/>
</dbReference>
<name>A0A7K1XTZ8_9SPHI</name>
<keyword evidence="3" id="KW-1185">Reference proteome</keyword>
<comment type="caution">
    <text evidence="2">The sequence shown here is derived from an EMBL/GenBank/DDBJ whole genome shotgun (WGS) entry which is preliminary data.</text>
</comment>
<dbReference type="AlphaFoldDB" id="A0A7K1XTZ8"/>
<dbReference type="InterPro" id="IPR051783">
    <property type="entry name" value="NAD(P)-dependent_oxidoreduct"/>
</dbReference>
<dbReference type="InterPro" id="IPR036291">
    <property type="entry name" value="NAD(P)-bd_dom_sf"/>
</dbReference>
<dbReference type="PANTHER" id="PTHR48079:SF6">
    <property type="entry name" value="NAD(P)-BINDING DOMAIN-CONTAINING PROTEIN-RELATED"/>
    <property type="match status" value="1"/>
</dbReference>
<dbReference type="GO" id="GO:0004029">
    <property type="term" value="F:aldehyde dehydrogenase (NAD+) activity"/>
    <property type="evidence" value="ECO:0007669"/>
    <property type="project" value="TreeGrafter"/>
</dbReference>